<gene>
    <name evidence="2" type="ORF">SAMN04487993_1009148</name>
</gene>
<evidence type="ECO:0000313" key="2">
    <source>
        <dbReference type="EMBL" id="SDI75028.1"/>
    </source>
</evidence>
<dbReference type="Pfam" id="PF00583">
    <property type="entry name" value="Acetyltransf_1"/>
    <property type="match status" value="1"/>
</dbReference>
<keyword evidence="3" id="KW-1185">Reference proteome</keyword>
<organism evidence="2 3">
    <name type="scientific">Salipiger marinus</name>
    <dbReference type="NCBI Taxonomy" id="555512"/>
    <lineage>
        <taxon>Bacteria</taxon>
        <taxon>Pseudomonadati</taxon>
        <taxon>Pseudomonadota</taxon>
        <taxon>Alphaproteobacteria</taxon>
        <taxon>Rhodobacterales</taxon>
        <taxon>Roseobacteraceae</taxon>
        <taxon>Salipiger</taxon>
    </lineage>
</organism>
<sequence>MKSLHLATPEDLAKLMPLVAGFHAEQGHEGEPELLQEALLPLLEGSPHGAVWLIGLRRAPVGHVMVSFGWSLELGGLSAHVQELFIRPAVRRRGMGGEALHLLGQALKQGGVRELLLAADPGDETLTRFWRRARFQPQPRSLLMRRVL</sequence>
<accession>A0A1G8N4D4</accession>
<proteinExistence type="predicted"/>
<dbReference type="Gene3D" id="3.40.630.30">
    <property type="match status" value="1"/>
</dbReference>
<dbReference type="SUPFAM" id="SSF55729">
    <property type="entry name" value="Acyl-CoA N-acyltransferases (Nat)"/>
    <property type="match status" value="1"/>
</dbReference>
<dbReference type="PROSITE" id="PS51186">
    <property type="entry name" value="GNAT"/>
    <property type="match status" value="1"/>
</dbReference>
<dbReference type="InterPro" id="IPR016181">
    <property type="entry name" value="Acyl_CoA_acyltransferase"/>
</dbReference>
<evidence type="ECO:0000259" key="1">
    <source>
        <dbReference type="PROSITE" id="PS51186"/>
    </source>
</evidence>
<name>A0A1G8N4D4_9RHOB</name>
<dbReference type="EMBL" id="FNEJ01000009">
    <property type="protein sequence ID" value="SDI75028.1"/>
    <property type="molecule type" value="Genomic_DNA"/>
</dbReference>
<feature type="domain" description="N-acetyltransferase" evidence="1">
    <location>
        <begin position="2"/>
        <end position="148"/>
    </location>
</feature>
<protein>
    <submittedName>
        <fullName evidence="2">Acetyltransferase (GNAT) family protein</fullName>
    </submittedName>
</protein>
<dbReference type="GO" id="GO:0016747">
    <property type="term" value="F:acyltransferase activity, transferring groups other than amino-acyl groups"/>
    <property type="evidence" value="ECO:0007669"/>
    <property type="project" value="InterPro"/>
</dbReference>
<dbReference type="Proteomes" id="UP000199093">
    <property type="component" value="Unassembled WGS sequence"/>
</dbReference>
<keyword evidence="2" id="KW-0808">Transferase</keyword>
<dbReference type="InterPro" id="IPR000182">
    <property type="entry name" value="GNAT_dom"/>
</dbReference>
<dbReference type="STRING" id="555512.SAMN04487993_1009148"/>
<evidence type="ECO:0000313" key="3">
    <source>
        <dbReference type="Proteomes" id="UP000199093"/>
    </source>
</evidence>
<dbReference type="RefSeq" id="WP_207543624.1">
    <property type="nucleotide sequence ID" value="NZ_FNEJ01000009.1"/>
</dbReference>
<dbReference type="AlphaFoldDB" id="A0A1G8N4D4"/>
<reference evidence="2 3" key="1">
    <citation type="submission" date="2016-10" db="EMBL/GenBank/DDBJ databases">
        <authorList>
            <person name="de Groot N.N."/>
        </authorList>
    </citation>
    <scope>NUCLEOTIDE SEQUENCE [LARGE SCALE GENOMIC DNA]</scope>
    <source>
        <strain evidence="2 3">DSM 26424</strain>
    </source>
</reference>